<accession>C4WG46</accession>
<comment type="caution">
    <text evidence="3">The sequence shown here is derived from an EMBL/GenBank/DDBJ whole genome shotgun (WGS) entry which is preliminary data.</text>
</comment>
<dbReference type="HOGENOM" id="CLU_1179259_0_0_5"/>
<feature type="transmembrane region" description="Helical" evidence="2">
    <location>
        <begin position="116"/>
        <end position="134"/>
    </location>
</feature>
<dbReference type="GO" id="GO:0004527">
    <property type="term" value="F:exonuclease activity"/>
    <property type="evidence" value="ECO:0007669"/>
    <property type="project" value="UniProtKB-KW"/>
</dbReference>
<reference evidence="3 4" key="1">
    <citation type="submission" date="2009-05" db="EMBL/GenBank/DDBJ databases">
        <authorList>
            <person name="Setubal J.C."/>
            <person name="Boyle S."/>
            <person name="Crasta O.R."/>
            <person name="Gillespie J.J."/>
            <person name="Kenyon R.W."/>
            <person name="Lu J."/>
            <person name="Mane S."/>
            <person name="Nagrani S."/>
            <person name="Shallom J.M."/>
            <person name="Shallom S."/>
            <person name="Shukla M."/>
            <person name="Snyder E.E."/>
            <person name="Sobral B.W."/>
            <person name="Wattam A.R."/>
            <person name="Will R."/>
            <person name="Williams K."/>
            <person name="Yoo H."/>
            <person name="Munk C."/>
            <person name="Tapia R."/>
            <person name="Green L."/>
            <person name="Rogers Y."/>
            <person name="Detter J.C."/>
            <person name="Bruce D."/>
            <person name="Brettin T.S."/>
            <person name="Tsolis R."/>
        </authorList>
    </citation>
    <scope>NUCLEOTIDE SEQUENCE [LARGE SCALE GENOMIC DNA]</scope>
    <source>
        <strain evidence="3 4">LMG 3301</strain>
    </source>
</reference>
<protein>
    <submittedName>
        <fullName evidence="3">Exonuclease SbcC</fullName>
    </submittedName>
</protein>
<keyword evidence="2" id="KW-0472">Membrane</keyword>
<dbReference type="EMBL" id="ACQA01000001">
    <property type="protein sequence ID" value="EEQ96353.1"/>
    <property type="molecule type" value="Genomic_DNA"/>
</dbReference>
<sequence length="235" mass="25780">MPRLSASCRRTWNERADQGAGLYVKPSLSLGQLLSRLGRHHHSCCCRLLWLRAGRGDRSHCGAVHGCPYRRCSRRPSRFRVCRLLGAGKGSVRRSARGPAMIGMISTWFGKRASQLLILALLLLLAALLAFAAVRTFRGIIGDAVAVAEKARDAHWREQIATANEVAAKNIIEQMKAAQAAQEKAQAEIIRLNNKVYELEDANAALSDTPGSGIDVDRSRLLNNQFLGGRANPPY</sequence>
<gene>
    <name evidence="3" type="ORF">OINT_1001779</name>
</gene>
<keyword evidence="3" id="KW-0378">Hydrolase</keyword>
<dbReference type="AlphaFoldDB" id="C4WG46"/>
<keyword evidence="1" id="KW-0175">Coiled coil</keyword>
<keyword evidence="2" id="KW-0812">Transmembrane</keyword>
<keyword evidence="3" id="KW-0269">Exonuclease</keyword>
<keyword evidence="3" id="KW-0540">Nuclease</keyword>
<evidence type="ECO:0000313" key="3">
    <source>
        <dbReference type="EMBL" id="EEQ96353.1"/>
    </source>
</evidence>
<feature type="coiled-coil region" evidence="1">
    <location>
        <begin position="168"/>
        <end position="202"/>
    </location>
</feature>
<evidence type="ECO:0000256" key="2">
    <source>
        <dbReference type="SAM" id="Phobius"/>
    </source>
</evidence>
<evidence type="ECO:0000256" key="1">
    <source>
        <dbReference type="SAM" id="Coils"/>
    </source>
</evidence>
<keyword evidence="2" id="KW-1133">Transmembrane helix</keyword>
<organism evidence="3 4">
    <name type="scientific">Brucella intermedia LMG 3301</name>
    <dbReference type="NCBI Taxonomy" id="641118"/>
    <lineage>
        <taxon>Bacteria</taxon>
        <taxon>Pseudomonadati</taxon>
        <taxon>Pseudomonadota</taxon>
        <taxon>Alphaproteobacteria</taxon>
        <taxon>Hyphomicrobiales</taxon>
        <taxon>Brucellaceae</taxon>
        <taxon>Brucella/Ochrobactrum group</taxon>
        <taxon>Brucella</taxon>
    </lineage>
</organism>
<evidence type="ECO:0000313" key="4">
    <source>
        <dbReference type="Proteomes" id="UP000004386"/>
    </source>
</evidence>
<dbReference type="Proteomes" id="UP000004386">
    <property type="component" value="Unassembled WGS sequence"/>
</dbReference>
<proteinExistence type="predicted"/>
<name>C4WG46_9HYPH</name>